<protein>
    <recommendedName>
        <fullName evidence="1">Nucleotidyl transferase domain-containing protein</fullName>
    </recommendedName>
</protein>
<dbReference type="InterPro" id="IPR005835">
    <property type="entry name" value="NTP_transferase_dom"/>
</dbReference>
<dbReference type="EMBL" id="MFZV01000044">
    <property type="protein sequence ID" value="OGK30472.1"/>
    <property type="molecule type" value="Genomic_DNA"/>
</dbReference>
<reference evidence="2 3" key="1">
    <citation type="journal article" date="2016" name="Nat. Commun.">
        <title>Thousands of microbial genomes shed light on interconnected biogeochemical processes in an aquifer system.</title>
        <authorList>
            <person name="Anantharaman K."/>
            <person name="Brown C.T."/>
            <person name="Hug L.A."/>
            <person name="Sharon I."/>
            <person name="Castelle C.J."/>
            <person name="Probst A.J."/>
            <person name="Thomas B.C."/>
            <person name="Singh A."/>
            <person name="Wilkins M.J."/>
            <person name="Karaoz U."/>
            <person name="Brodie E.L."/>
            <person name="Williams K.H."/>
            <person name="Hubbard S.S."/>
            <person name="Banfield J.F."/>
        </authorList>
    </citation>
    <scope>NUCLEOTIDE SEQUENCE [LARGE SCALE GENOMIC DNA]</scope>
</reference>
<evidence type="ECO:0000313" key="3">
    <source>
        <dbReference type="Proteomes" id="UP000177199"/>
    </source>
</evidence>
<organism evidence="2 3">
    <name type="scientific">Candidatus Roizmanbacteria bacterium RIFCSPHIGHO2_12_FULL_33_9</name>
    <dbReference type="NCBI Taxonomy" id="1802045"/>
    <lineage>
        <taxon>Bacteria</taxon>
        <taxon>Candidatus Roizmaniibacteriota</taxon>
    </lineage>
</organism>
<dbReference type="Proteomes" id="UP000177199">
    <property type="component" value="Unassembled WGS sequence"/>
</dbReference>
<dbReference type="SUPFAM" id="SSF53448">
    <property type="entry name" value="Nucleotide-diphospho-sugar transferases"/>
    <property type="match status" value="1"/>
</dbReference>
<dbReference type="AlphaFoldDB" id="A0A1F7HI76"/>
<name>A0A1F7HI76_9BACT</name>
<gene>
    <name evidence="2" type="ORF">A3F29_00515</name>
</gene>
<dbReference type="Gene3D" id="3.90.550.10">
    <property type="entry name" value="Spore Coat Polysaccharide Biosynthesis Protein SpsA, Chain A"/>
    <property type="match status" value="1"/>
</dbReference>
<dbReference type="InterPro" id="IPR029044">
    <property type="entry name" value="Nucleotide-diphossugar_trans"/>
</dbReference>
<dbReference type="Pfam" id="PF00483">
    <property type="entry name" value="NTP_transferase"/>
    <property type="match status" value="1"/>
</dbReference>
<evidence type="ECO:0000259" key="1">
    <source>
        <dbReference type="Pfam" id="PF00483"/>
    </source>
</evidence>
<proteinExistence type="predicted"/>
<accession>A0A1F7HI76</accession>
<sequence length="262" mass="29887">MAGRGSRFQLLANKNLEYKKPKPLILIKGKPMIQWALESMPFADLPERPAQTKLKVYPRSFIFICRKDHQDDFRIEDKLKEVFTDVIRVVFIDKITRGAAETVLAAKEFINSEEDIIVSDSDHYFDGSLLYEKIISKDKDTQGIIPVFRPSNNDPKWSFSLVEEGDVITAVGEKDKELAAKGALANIGGYYFSHGNVYVNEVKEAIRENDLTGDEGKKEFYVAPIYNRLIKKRMKIVAAITPRVWGLGTPKDVEFFEQNYKG</sequence>
<comment type="caution">
    <text evidence="2">The sequence shown here is derived from an EMBL/GenBank/DDBJ whole genome shotgun (WGS) entry which is preliminary data.</text>
</comment>
<feature type="domain" description="Nucleotidyl transferase" evidence="1">
    <location>
        <begin position="16"/>
        <end position="214"/>
    </location>
</feature>
<evidence type="ECO:0000313" key="2">
    <source>
        <dbReference type="EMBL" id="OGK30472.1"/>
    </source>
</evidence>